<dbReference type="GO" id="GO:0030042">
    <property type="term" value="P:actin filament depolymerization"/>
    <property type="evidence" value="ECO:0007669"/>
    <property type="project" value="TreeGrafter"/>
</dbReference>
<dbReference type="CDD" id="cd11285">
    <property type="entry name" value="ADF_Twf-N_like"/>
    <property type="match status" value="1"/>
</dbReference>
<keyword evidence="7" id="KW-0206">Cytoskeleton</keyword>
<sequence length="373" mass="42517">MSHQTGIKAGSALRDKEINIILTMTILMSFFSVFKPSAANAELLKFFGKCKDGKTRVLKVSIENEELRLVSHSDVKRDWEKDYDSLVRPLIEESTPCYILYRLDYKIPTGYAWLLMSWVPESATVRQKMLYASTKATLKLEFGSGHIKEELNATSKEETTLQGYHKHKVDFSTPAPLTSREEELAELRKTESKTDFGIDTKQQTLGGINCPIADAVAQALHDMRHGGYNYLQFRIDLEEEKIHLVKADNIELTALPAQIPTDHARYHLYIFKHHHEGNYLESVVFVYSMPGYSCSIRERMMYSSCKGPFSATIEKHGIQVAKKLEIDNGAELTEEFLHEELHPRKLNLRPQFSKPKGPPSRGAKRLTKPQAVE</sequence>
<dbReference type="GO" id="GO:0010591">
    <property type="term" value="P:regulation of lamellipodium assembly"/>
    <property type="evidence" value="ECO:0007669"/>
    <property type="project" value="TreeGrafter"/>
</dbReference>
<dbReference type="STRING" id="199890.A0A182PQQ6"/>
<evidence type="ECO:0000256" key="7">
    <source>
        <dbReference type="ARBA" id="ARBA00023212"/>
    </source>
</evidence>
<dbReference type="GO" id="GO:0005884">
    <property type="term" value="C:actin filament"/>
    <property type="evidence" value="ECO:0007669"/>
    <property type="project" value="TreeGrafter"/>
</dbReference>
<accession>A0A182PQQ6</accession>
<name>A0A182PQQ6_9DIPT</name>
<proteinExistence type="inferred from homology"/>
<dbReference type="InterPro" id="IPR002108">
    <property type="entry name" value="ADF-H"/>
</dbReference>
<dbReference type="GO" id="GO:0010976">
    <property type="term" value="P:positive regulation of neuron projection development"/>
    <property type="evidence" value="ECO:0007669"/>
    <property type="project" value="TreeGrafter"/>
</dbReference>
<protein>
    <recommendedName>
        <fullName evidence="10">Twinfilin</fullName>
    </recommendedName>
</protein>
<evidence type="ECO:0000256" key="9">
    <source>
        <dbReference type="ARBA" id="ARBA00056419"/>
    </source>
</evidence>
<evidence type="ECO:0000256" key="1">
    <source>
        <dbReference type="ARBA" id="ARBA00004245"/>
    </source>
</evidence>
<dbReference type="VEuPathDB" id="VectorBase:AEPI009287"/>
<evidence type="ECO:0000313" key="13">
    <source>
        <dbReference type="EnsemblMetazoa" id="AEPI009287-PA"/>
    </source>
</evidence>
<dbReference type="PANTHER" id="PTHR13759:SF1">
    <property type="entry name" value="TWINFILIN"/>
    <property type="match status" value="1"/>
</dbReference>
<dbReference type="FunFam" id="3.40.20.10:FF:000007">
    <property type="entry name" value="Twinfilin-1 isoform 1"/>
    <property type="match status" value="1"/>
</dbReference>
<keyword evidence="14" id="KW-1185">Reference proteome</keyword>
<dbReference type="Proteomes" id="UP000075885">
    <property type="component" value="Unassembled WGS sequence"/>
</dbReference>
<evidence type="ECO:0000256" key="2">
    <source>
        <dbReference type="ARBA" id="ARBA00004544"/>
    </source>
</evidence>
<evidence type="ECO:0000313" key="14">
    <source>
        <dbReference type="Proteomes" id="UP000075885"/>
    </source>
</evidence>
<dbReference type="Gene3D" id="3.40.20.10">
    <property type="entry name" value="Severin"/>
    <property type="match status" value="2"/>
</dbReference>
<dbReference type="GO" id="GO:0051016">
    <property type="term" value="P:barbed-end actin filament capping"/>
    <property type="evidence" value="ECO:0007669"/>
    <property type="project" value="TreeGrafter"/>
</dbReference>
<comment type="similarity">
    <text evidence="3">Belongs to the actin-binding proteins ADF family. Twinfilin subfamily.</text>
</comment>
<evidence type="ECO:0000256" key="10">
    <source>
        <dbReference type="ARBA" id="ARBA00069496"/>
    </source>
</evidence>
<organism evidence="13 14">
    <name type="scientific">Anopheles epiroticus</name>
    <dbReference type="NCBI Taxonomy" id="199890"/>
    <lineage>
        <taxon>Eukaryota</taxon>
        <taxon>Metazoa</taxon>
        <taxon>Ecdysozoa</taxon>
        <taxon>Arthropoda</taxon>
        <taxon>Hexapoda</taxon>
        <taxon>Insecta</taxon>
        <taxon>Pterygota</taxon>
        <taxon>Neoptera</taxon>
        <taxon>Endopterygota</taxon>
        <taxon>Diptera</taxon>
        <taxon>Nematocera</taxon>
        <taxon>Culicoidea</taxon>
        <taxon>Culicidae</taxon>
        <taxon>Anophelinae</taxon>
        <taxon>Anopheles</taxon>
    </lineage>
</organism>
<dbReference type="GO" id="GO:0051015">
    <property type="term" value="F:actin filament binding"/>
    <property type="evidence" value="ECO:0007669"/>
    <property type="project" value="TreeGrafter"/>
</dbReference>
<evidence type="ECO:0000256" key="11">
    <source>
        <dbReference type="SAM" id="MobiDB-lite"/>
    </source>
</evidence>
<dbReference type="GO" id="GO:0005938">
    <property type="term" value="C:cell cortex"/>
    <property type="evidence" value="ECO:0007669"/>
    <property type="project" value="UniProtKB-SubCell"/>
</dbReference>
<comment type="function">
    <text evidence="9">Actin-binding protein involved in motile and morphological processes. Inhibits actin polymerization, likely by sequestering G-actin.</text>
</comment>
<evidence type="ECO:0000259" key="12">
    <source>
        <dbReference type="PROSITE" id="PS51263"/>
    </source>
</evidence>
<dbReference type="CDD" id="cd11284">
    <property type="entry name" value="ADF_Twf-C_like"/>
    <property type="match status" value="1"/>
</dbReference>
<keyword evidence="4" id="KW-0963">Cytoplasm</keyword>
<evidence type="ECO:0000256" key="8">
    <source>
        <dbReference type="ARBA" id="ARBA00038532"/>
    </source>
</evidence>
<feature type="domain" description="ADF-H" evidence="12">
    <location>
        <begin position="35"/>
        <end position="169"/>
    </location>
</feature>
<dbReference type="SMART" id="SM00102">
    <property type="entry name" value="ADF"/>
    <property type="match status" value="2"/>
</dbReference>
<dbReference type="FunFam" id="3.40.20.10:FF:000042">
    <property type="entry name" value="Actin depolymerizing protein"/>
    <property type="match status" value="1"/>
</dbReference>
<reference evidence="13" key="2">
    <citation type="submission" date="2020-05" db="UniProtKB">
        <authorList>
            <consortium name="EnsemblMetazoa"/>
        </authorList>
    </citation>
    <scope>IDENTIFICATION</scope>
    <source>
        <strain evidence="13">Epiroticus2</strain>
    </source>
</reference>
<dbReference type="GO" id="GO:0030016">
    <property type="term" value="C:myofibril"/>
    <property type="evidence" value="ECO:0007669"/>
    <property type="project" value="TreeGrafter"/>
</dbReference>
<evidence type="ECO:0000256" key="6">
    <source>
        <dbReference type="ARBA" id="ARBA00023203"/>
    </source>
</evidence>
<feature type="domain" description="ADF-H" evidence="12">
    <location>
        <begin position="207"/>
        <end position="342"/>
    </location>
</feature>
<keyword evidence="5" id="KW-0677">Repeat</keyword>
<evidence type="ECO:0000256" key="5">
    <source>
        <dbReference type="ARBA" id="ARBA00022737"/>
    </source>
</evidence>
<comment type="subcellular location">
    <subcellularLocation>
        <location evidence="2">Cytoplasm</location>
        <location evidence="2">Cell cortex</location>
    </subcellularLocation>
    <subcellularLocation>
        <location evidence="1">Cytoplasm</location>
        <location evidence="1">Cytoskeleton</location>
    </subcellularLocation>
</comment>
<dbReference type="InterPro" id="IPR028458">
    <property type="entry name" value="Twinfilin"/>
</dbReference>
<dbReference type="EnsemblMetazoa" id="AEPI009287-RA">
    <property type="protein sequence ID" value="AEPI009287-PA"/>
    <property type="gene ID" value="AEPI009287"/>
</dbReference>
<dbReference type="PROSITE" id="PS51263">
    <property type="entry name" value="ADF_H"/>
    <property type="match status" value="2"/>
</dbReference>
<dbReference type="GO" id="GO:0003785">
    <property type="term" value="F:actin monomer binding"/>
    <property type="evidence" value="ECO:0007669"/>
    <property type="project" value="TreeGrafter"/>
</dbReference>
<comment type="subunit">
    <text evidence="8">Interacts with G-actin; ADP-actin form.</text>
</comment>
<feature type="region of interest" description="Disordered" evidence="11">
    <location>
        <begin position="344"/>
        <end position="373"/>
    </location>
</feature>
<dbReference type="Pfam" id="PF00241">
    <property type="entry name" value="Cofilin_ADF"/>
    <property type="match status" value="2"/>
</dbReference>
<reference evidence="14" key="1">
    <citation type="submission" date="2013-03" db="EMBL/GenBank/DDBJ databases">
        <title>The Genome Sequence of Anopheles epiroticus epiroticus2.</title>
        <authorList>
            <consortium name="The Broad Institute Genomics Platform"/>
            <person name="Neafsey D.E."/>
            <person name="Howell P."/>
            <person name="Walker B."/>
            <person name="Young S.K."/>
            <person name="Zeng Q."/>
            <person name="Gargeya S."/>
            <person name="Fitzgerald M."/>
            <person name="Haas B."/>
            <person name="Abouelleil A."/>
            <person name="Allen A.W."/>
            <person name="Alvarado L."/>
            <person name="Arachchi H.M."/>
            <person name="Berlin A.M."/>
            <person name="Chapman S.B."/>
            <person name="Gainer-Dewar J."/>
            <person name="Goldberg J."/>
            <person name="Griggs A."/>
            <person name="Gujja S."/>
            <person name="Hansen M."/>
            <person name="Howarth C."/>
            <person name="Imamovic A."/>
            <person name="Ireland A."/>
            <person name="Larimer J."/>
            <person name="McCowan C."/>
            <person name="Murphy C."/>
            <person name="Pearson M."/>
            <person name="Poon T.W."/>
            <person name="Priest M."/>
            <person name="Roberts A."/>
            <person name="Saif S."/>
            <person name="Shea T."/>
            <person name="Sisk P."/>
            <person name="Sykes S."/>
            <person name="Wortman J."/>
            <person name="Nusbaum C."/>
            <person name="Birren B."/>
        </authorList>
    </citation>
    <scope>NUCLEOTIDE SEQUENCE [LARGE SCALE GENOMIC DNA]</scope>
    <source>
        <strain evidence="14">Epiroticus2</strain>
    </source>
</reference>
<dbReference type="AlphaFoldDB" id="A0A182PQQ6"/>
<evidence type="ECO:0000256" key="4">
    <source>
        <dbReference type="ARBA" id="ARBA00022490"/>
    </source>
</evidence>
<evidence type="ECO:0000256" key="3">
    <source>
        <dbReference type="ARBA" id="ARBA00009557"/>
    </source>
</evidence>
<dbReference type="PANTHER" id="PTHR13759">
    <property type="entry name" value="TWINFILIN"/>
    <property type="match status" value="1"/>
</dbReference>
<dbReference type="SUPFAM" id="SSF55753">
    <property type="entry name" value="Actin depolymerizing proteins"/>
    <property type="match status" value="2"/>
</dbReference>
<dbReference type="InterPro" id="IPR029006">
    <property type="entry name" value="ADF-H/Gelsolin-like_dom_sf"/>
</dbReference>
<keyword evidence="6" id="KW-0009">Actin-binding</keyword>